<sequence length="106" mass="11942">MDTDWIAESYGSARNAILFTVNYADGAAPASALWGGPLCGRWRRQGCALDDVREESKNTLLKHKPKRNCCDTKRRHSLGFLTEYRDSGEGIILLYCTCSCQRHKSE</sequence>
<gene>
    <name evidence="1" type="ORF">EVAR_366_1</name>
</gene>
<accession>A0A4C1S9S3</accession>
<name>A0A4C1S9S3_EUMVA</name>
<evidence type="ECO:0000313" key="2">
    <source>
        <dbReference type="Proteomes" id="UP000299102"/>
    </source>
</evidence>
<dbReference type="AlphaFoldDB" id="A0A4C1S9S3"/>
<dbReference type="Proteomes" id="UP000299102">
    <property type="component" value="Unassembled WGS sequence"/>
</dbReference>
<protein>
    <submittedName>
        <fullName evidence="1">Uncharacterized protein</fullName>
    </submittedName>
</protein>
<dbReference type="EMBL" id="BGZK01000002">
    <property type="protein sequence ID" value="GBO98982.1"/>
    <property type="molecule type" value="Genomic_DNA"/>
</dbReference>
<comment type="caution">
    <text evidence="1">The sequence shown here is derived from an EMBL/GenBank/DDBJ whole genome shotgun (WGS) entry which is preliminary data.</text>
</comment>
<organism evidence="1 2">
    <name type="scientific">Eumeta variegata</name>
    <name type="common">Bagworm moth</name>
    <name type="synonym">Eumeta japonica</name>
    <dbReference type="NCBI Taxonomy" id="151549"/>
    <lineage>
        <taxon>Eukaryota</taxon>
        <taxon>Metazoa</taxon>
        <taxon>Ecdysozoa</taxon>
        <taxon>Arthropoda</taxon>
        <taxon>Hexapoda</taxon>
        <taxon>Insecta</taxon>
        <taxon>Pterygota</taxon>
        <taxon>Neoptera</taxon>
        <taxon>Endopterygota</taxon>
        <taxon>Lepidoptera</taxon>
        <taxon>Glossata</taxon>
        <taxon>Ditrysia</taxon>
        <taxon>Tineoidea</taxon>
        <taxon>Psychidae</taxon>
        <taxon>Oiketicinae</taxon>
        <taxon>Eumeta</taxon>
    </lineage>
</organism>
<reference evidence="1 2" key="1">
    <citation type="journal article" date="2019" name="Commun. Biol.">
        <title>The bagworm genome reveals a unique fibroin gene that provides high tensile strength.</title>
        <authorList>
            <person name="Kono N."/>
            <person name="Nakamura H."/>
            <person name="Ohtoshi R."/>
            <person name="Tomita M."/>
            <person name="Numata K."/>
            <person name="Arakawa K."/>
        </authorList>
    </citation>
    <scope>NUCLEOTIDE SEQUENCE [LARGE SCALE GENOMIC DNA]</scope>
</reference>
<keyword evidence="2" id="KW-1185">Reference proteome</keyword>
<evidence type="ECO:0000313" key="1">
    <source>
        <dbReference type="EMBL" id="GBO98982.1"/>
    </source>
</evidence>
<proteinExistence type="predicted"/>